<evidence type="ECO:0000313" key="3">
    <source>
        <dbReference type="Proteomes" id="UP000605361"/>
    </source>
</evidence>
<feature type="region of interest" description="Disordered" evidence="1">
    <location>
        <begin position="1"/>
        <end position="62"/>
    </location>
</feature>
<protein>
    <submittedName>
        <fullName evidence="2">Uncharacterized protein</fullName>
    </submittedName>
</protein>
<comment type="caution">
    <text evidence="2">The sequence shown here is derived from an EMBL/GenBank/DDBJ whole genome shotgun (WGS) entry which is preliminary data.</text>
</comment>
<dbReference type="RefSeq" id="WP_195895977.1">
    <property type="nucleotide sequence ID" value="NZ_JADOGI010000037.1"/>
</dbReference>
<dbReference type="Proteomes" id="UP000605361">
    <property type="component" value="Unassembled WGS sequence"/>
</dbReference>
<gene>
    <name evidence="2" type="ORF">ITP53_14940</name>
</gene>
<organism evidence="2 3">
    <name type="scientific">Nonomuraea cypriaca</name>
    <dbReference type="NCBI Taxonomy" id="1187855"/>
    <lineage>
        <taxon>Bacteria</taxon>
        <taxon>Bacillati</taxon>
        <taxon>Actinomycetota</taxon>
        <taxon>Actinomycetes</taxon>
        <taxon>Streptosporangiales</taxon>
        <taxon>Streptosporangiaceae</taxon>
        <taxon>Nonomuraea</taxon>
    </lineage>
</organism>
<dbReference type="EMBL" id="JADOGI010000037">
    <property type="protein sequence ID" value="MBF8187009.1"/>
    <property type="molecule type" value="Genomic_DNA"/>
</dbReference>
<dbReference type="AlphaFoldDB" id="A0A931EWS3"/>
<accession>A0A931EWS3</accession>
<sequence>MIVQSTGATGLVGTGEVGEPFPEETSQQLDHDPAGRPIALVDNVPAGGDDDQAAGSRRPTAR</sequence>
<reference evidence="2" key="1">
    <citation type="submission" date="2020-11" db="EMBL/GenBank/DDBJ databases">
        <title>Whole-genome analyses of Nonomuraea sp. K274.</title>
        <authorList>
            <person name="Veyisoglu A."/>
        </authorList>
    </citation>
    <scope>NUCLEOTIDE SEQUENCE</scope>
    <source>
        <strain evidence="2">K274</strain>
    </source>
</reference>
<name>A0A931EWS3_9ACTN</name>
<evidence type="ECO:0000313" key="2">
    <source>
        <dbReference type="EMBL" id="MBF8187009.1"/>
    </source>
</evidence>
<evidence type="ECO:0000256" key="1">
    <source>
        <dbReference type="SAM" id="MobiDB-lite"/>
    </source>
</evidence>
<proteinExistence type="predicted"/>
<keyword evidence="3" id="KW-1185">Reference proteome</keyword>